<keyword evidence="4 5" id="KW-0408">Iron</keyword>
<reference evidence="7" key="1">
    <citation type="journal article" date="2016" name="Proc. Natl. Acad. Sci. U.S.A.">
        <title>Lipid metabolic changes in an early divergent fungus govern the establishment of a mutualistic symbiosis with endobacteria.</title>
        <authorList>
            <person name="Lastovetsky O.A."/>
            <person name="Gaspar M.L."/>
            <person name="Mondo S.J."/>
            <person name="LaButti K.M."/>
            <person name="Sandor L."/>
            <person name="Grigoriev I.V."/>
            <person name="Henry S.A."/>
            <person name="Pawlowska T.E."/>
        </authorList>
    </citation>
    <scope>NUCLEOTIDE SEQUENCE [LARGE SCALE GENOMIC DNA]</scope>
    <source>
        <strain evidence="7">ATCC 52814</strain>
    </source>
</reference>
<feature type="binding site" description="axial binding residue" evidence="5">
    <location>
        <position position="467"/>
    </location>
    <ligand>
        <name>heme</name>
        <dbReference type="ChEBI" id="CHEBI:30413"/>
    </ligand>
    <ligandPart>
        <name>Fe</name>
        <dbReference type="ChEBI" id="CHEBI:18248"/>
    </ligandPart>
</feature>
<dbReference type="Proteomes" id="UP000242414">
    <property type="component" value="Unassembled WGS sequence"/>
</dbReference>
<dbReference type="InterPro" id="IPR050121">
    <property type="entry name" value="Cytochrome_P450_monoxygenase"/>
</dbReference>
<dbReference type="Gene3D" id="1.10.630.10">
    <property type="entry name" value="Cytochrome P450"/>
    <property type="match status" value="1"/>
</dbReference>
<dbReference type="GO" id="GO:0020037">
    <property type="term" value="F:heme binding"/>
    <property type="evidence" value="ECO:0007669"/>
    <property type="project" value="InterPro"/>
</dbReference>
<dbReference type="InterPro" id="IPR017972">
    <property type="entry name" value="Cyt_P450_CS"/>
</dbReference>
<keyword evidence="3 5" id="KW-0479">Metal-binding</keyword>
<keyword evidence="6" id="KW-0503">Monooxygenase</keyword>
<evidence type="ECO:0000313" key="7">
    <source>
        <dbReference type="EMBL" id="ORE02687.1"/>
    </source>
</evidence>
<protein>
    <submittedName>
        <fullName evidence="7">Cytochrome P450</fullName>
    </submittedName>
</protein>
<dbReference type="InterPro" id="IPR002401">
    <property type="entry name" value="Cyt_P450_E_grp-I"/>
</dbReference>
<evidence type="ECO:0000256" key="2">
    <source>
        <dbReference type="ARBA" id="ARBA00010617"/>
    </source>
</evidence>
<keyword evidence="5 6" id="KW-0349">Heme</keyword>
<keyword evidence="6" id="KW-0560">Oxidoreductase</keyword>
<dbReference type="AlphaFoldDB" id="A0A1X0QSG5"/>
<dbReference type="GO" id="GO:0016705">
    <property type="term" value="F:oxidoreductase activity, acting on paired donors, with incorporation or reduction of molecular oxygen"/>
    <property type="evidence" value="ECO:0007669"/>
    <property type="project" value="InterPro"/>
</dbReference>
<comment type="cofactor">
    <cofactor evidence="1 5">
        <name>heme</name>
        <dbReference type="ChEBI" id="CHEBI:30413"/>
    </cofactor>
</comment>
<dbReference type="PANTHER" id="PTHR24305:SF166">
    <property type="entry name" value="CYTOCHROME P450 12A4, MITOCHONDRIAL-RELATED"/>
    <property type="match status" value="1"/>
</dbReference>
<dbReference type="VEuPathDB" id="FungiDB:BCV72DRAFT_252331"/>
<name>A0A1X0QSG5_RHIZD</name>
<dbReference type="PRINTS" id="PR00463">
    <property type="entry name" value="EP450I"/>
</dbReference>
<accession>A0A1X0QSG5</accession>
<evidence type="ECO:0000256" key="1">
    <source>
        <dbReference type="ARBA" id="ARBA00001971"/>
    </source>
</evidence>
<dbReference type="InterPro" id="IPR036396">
    <property type="entry name" value="Cyt_P450_sf"/>
</dbReference>
<evidence type="ECO:0000256" key="6">
    <source>
        <dbReference type="RuleBase" id="RU000461"/>
    </source>
</evidence>
<dbReference type="EMBL" id="KV922037">
    <property type="protein sequence ID" value="ORE02687.1"/>
    <property type="molecule type" value="Genomic_DNA"/>
</dbReference>
<sequence>MNSLINIYTTSFKRLLPLIKDRPKTFCITAAILLLVLQQVHSFFYVPKNIRSIPKISFLSMAISFLYREGPAERLKRLKLPAMRKGNGFYLSRVPFCWTVYVANPIAAKQLLLKAENFPKSHFLMETVGKDSPFVQFLGPDNVVNSNGENWKKQRKVMNPAFHRSMPVKTIAGVVLTLFAVIDKYKGKVPVTSTMQEFTLDVLGLAIFNFDFGSLKGDAKKWRAEYKLVMETLFDPVTNVFTGFDFLLRYIYPKRIKGANAVNNLNKLFDQLVKQKRLEVQSGVHANKPQNEKDLLTLMLEAEQRGEAMTTDMEMRHNVAVFFLAGHESTAHVLSFTLYFLAKNKYVQQKLREEVSRVMGRKSVDVAPTLEELRQMEYLYAVIKESLRLCSIFDVLILRDAVEDMYLDDTFIPKGTRITIDVSAIQRDPKVWNNPDDFIPERFMEGGEAEGHEGMTWLPFGGGARQCIGMNFSLTEQKVALAMLVQRYDIDVPKDSIHYEDIAYERPFYLAPQSLELTFTKLH</sequence>
<organism evidence="7">
    <name type="scientific">Rhizopus microsporus var. microsporus</name>
    <dbReference type="NCBI Taxonomy" id="86635"/>
    <lineage>
        <taxon>Eukaryota</taxon>
        <taxon>Fungi</taxon>
        <taxon>Fungi incertae sedis</taxon>
        <taxon>Mucoromycota</taxon>
        <taxon>Mucoromycotina</taxon>
        <taxon>Mucoromycetes</taxon>
        <taxon>Mucorales</taxon>
        <taxon>Mucorineae</taxon>
        <taxon>Rhizopodaceae</taxon>
        <taxon>Rhizopus</taxon>
    </lineage>
</organism>
<dbReference type="InterPro" id="IPR001128">
    <property type="entry name" value="Cyt_P450"/>
</dbReference>
<proteinExistence type="inferred from homology"/>
<dbReference type="PRINTS" id="PR00385">
    <property type="entry name" value="P450"/>
</dbReference>
<evidence type="ECO:0000256" key="5">
    <source>
        <dbReference type="PIRSR" id="PIRSR602401-1"/>
    </source>
</evidence>
<gene>
    <name evidence="7" type="ORF">BCV72DRAFT_252331</name>
</gene>
<dbReference type="GO" id="GO:0004497">
    <property type="term" value="F:monooxygenase activity"/>
    <property type="evidence" value="ECO:0007669"/>
    <property type="project" value="UniProtKB-KW"/>
</dbReference>
<evidence type="ECO:0000256" key="3">
    <source>
        <dbReference type="ARBA" id="ARBA00022723"/>
    </source>
</evidence>
<dbReference type="PROSITE" id="PS00086">
    <property type="entry name" value="CYTOCHROME_P450"/>
    <property type="match status" value="1"/>
</dbReference>
<dbReference type="Pfam" id="PF00067">
    <property type="entry name" value="p450"/>
    <property type="match status" value="1"/>
</dbReference>
<dbReference type="SUPFAM" id="SSF48264">
    <property type="entry name" value="Cytochrome P450"/>
    <property type="match status" value="1"/>
</dbReference>
<evidence type="ECO:0000256" key="4">
    <source>
        <dbReference type="ARBA" id="ARBA00023004"/>
    </source>
</evidence>
<dbReference type="OrthoDB" id="1470350at2759"/>
<comment type="similarity">
    <text evidence="2 6">Belongs to the cytochrome P450 family.</text>
</comment>
<dbReference type="PANTHER" id="PTHR24305">
    <property type="entry name" value="CYTOCHROME P450"/>
    <property type="match status" value="1"/>
</dbReference>
<dbReference type="GO" id="GO:0005506">
    <property type="term" value="F:iron ion binding"/>
    <property type="evidence" value="ECO:0007669"/>
    <property type="project" value="InterPro"/>
</dbReference>